<gene>
    <name evidence="1" type="ORF">KCTCHS21_53590</name>
</gene>
<dbReference type="Proteomes" id="UP000289856">
    <property type="component" value="Chromosome"/>
</dbReference>
<dbReference type="KEGG" id="cohn:KCTCHS21_53590"/>
<evidence type="ECO:0000313" key="2">
    <source>
        <dbReference type="Proteomes" id="UP000289856"/>
    </source>
</evidence>
<dbReference type="EMBL" id="AP019400">
    <property type="protein sequence ID" value="BBI35960.1"/>
    <property type="molecule type" value="Genomic_DNA"/>
</dbReference>
<sequence>MALIRWLQNKYAISCPHCGNELNWFDSSVTEDYLKCMPCDMFFINDVALIPTVSPRNRIEHLKKMYEGYHGVPTSYFYKPKWLRKIENLLKIH</sequence>
<dbReference type="AlphaFoldDB" id="A0A3T1DCV3"/>
<reference evidence="1 2" key="1">
    <citation type="submission" date="2019-01" db="EMBL/GenBank/DDBJ databases">
        <title>Complete genome sequence of Cohnella hallensis HS21 isolated from Korean fir (Abies koreana) rhizospheric soil.</title>
        <authorList>
            <person name="Jiang L."/>
            <person name="Kang S.W."/>
            <person name="Kim S."/>
            <person name="Jung J."/>
            <person name="Kim C.Y."/>
            <person name="Kim D.H."/>
            <person name="Kim S.W."/>
            <person name="Lee J."/>
        </authorList>
    </citation>
    <scope>NUCLEOTIDE SEQUENCE [LARGE SCALE GENOMIC DNA]</scope>
    <source>
        <strain evidence="1 2">HS21</strain>
    </source>
</reference>
<keyword evidence="2" id="KW-1185">Reference proteome</keyword>
<accession>A0A3T1DCV3</accession>
<proteinExistence type="predicted"/>
<name>A0A3T1DCV3_9BACL</name>
<protein>
    <submittedName>
        <fullName evidence="1">Uncharacterized protein</fullName>
    </submittedName>
</protein>
<organism evidence="1 2">
    <name type="scientific">Cohnella abietis</name>
    <dbReference type="NCBI Taxonomy" id="2507935"/>
    <lineage>
        <taxon>Bacteria</taxon>
        <taxon>Bacillati</taxon>
        <taxon>Bacillota</taxon>
        <taxon>Bacilli</taxon>
        <taxon>Bacillales</taxon>
        <taxon>Paenibacillaceae</taxon>
        <taxon>Cohnella</taxon>
    </lineage>
</organism>
<evidence type="ECO:0000313" key="1">
    <source>
        <dbReference type="EMBL" id="BBI35960.1"/>
    </source>
</evidence>